<reference evidence="1 2" key="1">
    <citation type="submission" date="2016-10" db="EMBL/GenBank/DDBJ databases">
        <authorList>
            <person name="de Groot N.N."/>
        </authorList>
    </citation>
    <scope>NUCLEOTIDE SEQUENCE [LARGE SCALE GENOMIC DNA]</scope>
    <source>
        <strain evidence="1 2">DSM 15827</strain>
    </source>
</reference>
<dbReference type="Proteomes" id="UP000198556">
    <property type="component" value="Unassembled WGS sequence"/>
</dbReference>
<keyword evidence="2" id="KW-1185">Reference proteome</keyword>
<evidence type="ECO:0000313" key="1">
    <source>
        <dbReference type="EMBL" id="SER31329.1"/>
    </source>
</evidence>
<dbReference type="EMBL" id="FOGF01000035">
    <property type="protein sequence ID" value="SER31329.1"/>
    <property type="molecule type" value="Genomic_DNA"/>
</dbReference>
<dbReference type="InterPro" id="IPR025534">
    <property type="entry name" value="DUF4420"/>
</dbReference>
<evidence type="ECO:0000313" key="2">
    <source>
        <dbReference type="Proteomes" id="UP000198556"/>
    </source>
</evidence>
<name>A0A1H9N6M8_9LACT</name>
<dbReference type="OrthoDB" id="1902020at2"/>
<proteinExistence type="predicted"/>
<organism evidence="1 2">
    <name type="scientific">Granulicatella balaenopterae</name>
    <dbReference type="NCBI Taxonomy" id="137733"/>
    <lineage>
        <taxon>Bacteria</taxon>
        <taxon>Bacillati</taxon>
        <taxon>Bacillota</taxon>
        <taxon>Bacilli</taxon>
        <taxon>Lactobacillales</taxon>
        <taxon>Carnobacteriaceae</taxon>
        <taxon>Granulicatella</taxon>
    </lineage>
</organism>
<accession>A0A1H9N6M8</accession>
<protein>
    <submittedName>
        <fullName evidence="1">Putative PD-(D/E)XK family member</fullName>
    </submittedName>
</protein>
<dbReference type="AlphaFoldDB" id="A0A1H9N6M8"/>
<dbReference type="RefSeq" id="WP_089747406.1">
    <property type="nucleotide sequence ID" value="NZ_FOGF01000035.1"/>
</dbReference>
<gene>
    <name evidence="1" type="ORF">SAMN05421767_13512</name>
</gene>
<sequence>MNVLKKRFEKMNDKNGYQLYNPKYSFKMYIGYAEGNMSLFIIADEKPKKVKDSKIINIKSSQIKNQYGLEFLLTNKRYEKMFILFCDDMIKILEKATPKNAISLALARWNVWKLMFSGKQSNIMSKEVIKGLIGELLFLKQFILEVGESEALESWMGPIDGHKDFEINNTWCEVKAISEAAQEVKISSLEQLESNDKGYLEVIRLEKTNELVADTVTLNQLVIEIQDMFKLETSEELLFTKLVTLGYEYDINYDAFCYKYIGKQTYCVNDEFPVIHKNDLPQGIGKVQYTLELVSLDKFKEEENGCFRV</sequence>
<dbReference type="STRING" id="137733.SAMN05421767_13512"/>
<dbReference type="Pfam" id="PF14390">
    <property type="entry name" value="DUF4420"/>
    <property type="match status" value="1"/>
</dbReference>